<keyword evidence="4" id="KW-1185">Reference proteome</keyword>
<accession>A0A917FY26</accession>
<gene>
    <name evidence="3" type="ORF">GCM10007304_29610</name>
</gene>
<feature type="region of interest" description="Disordered" evidence="1">
    <location>
        <begin position="173"/>
        <end position="192"/>
    </location>
</feature>
<organism evidence="3 4">
    <name type="scientific">Rhodococcoides trifolii</name>
    <dbReference type="NCBI Taxonomy" id="908250"/>
    <lineage>
        <taxon>Bacteria</taxon>
        <taxon>Bacillati</taxon>
        <taxon>Actinomycetota</taxon>
        <taxon>Actinomycetes</taxon>
        <taxon>Mycobacteriales</taxon>
        <taxon>Nocardiaceae</taxon>
        <taxon>Rhodococcoides</taxon>
    </lineage>
</organism>
<sequence length="271" mass="28636">MTWPGIGTLVPIPKDVVAPKEVAAEQSAPTPLPRRVSPVADAARTCGAAAWIRRVPIAAVSAAVALGVYLLVGPAFAIGAFAATALVSVVLVSGVRASQHKLTESDPATRITRRLGVTAVEMRAAEPTVALALLKVAADVRREPTVTVVQLSRQSACDITVDLHTAMTIIGDPRRRHDVTPGSPITPDPRVGEPLLRSLRAPALGLGDIEVLLTTTGVSILVIETASARWPQIVRVRDQLEAIGSPLRAVVVWTGRIPADPSHSWDEDFSR</sequence>
<dbReference type="Proteomes" id="UP000654257">
    <property type="component" value="Unassembled WGS sequence"/>
</dbReference>
<keyword evidence="2" id="KW-1133">Transmembrane helix</keyword>
<evidence type="ECO:0000313" key="4">
    <source>
        <dbReference type="Proteomes" id="UP000654257"/>
    </source>
</evidence>
<keyword evidence="2" id="KW-0472">Membrane</keyword>
<proteinExistence type="predicted"/>
<dbReference type="AlphaFoldDB" id="A0A917FY26"/>
<dbReference type="RefSeq" id="WP_188545624.1">
    <property type="nucleotide sequence ID" value="NZ_BMCU01000003.1"/>
</dbReference>
<feature type="transmembrane region" description="Helical" evidence="2">
    <location>
        <begin position="76"/>
        <end position="95"/>
    </location>
</feature>
<evidence type="ECO:0000256" key="1">
    <source>
        <dbReference type="SAM" id="MobiDB-lite"/>
    </source>
</evidence>
<protein>
    <submittedName>
        <fullName evidence="3">Uncharacterized protein</fullName>
    </submittedName>
</protein>
<reference evidence="3" key="2">
    <citation type="submission" date="2020-09" db="EMBL/GenBank/DDBJ databases">
        <authorList>
            <person name="Sun Q."/>
            <person name="Sedlacek I."/>
        </authorList>
    </citation>
    <scope>NUCLEOTIDE SEQUENCE</scope>
    <source>
        <strain evidence="3">CCM 7905</strain>
    </source>
</reference>
<name>A0A917FY26_9NOCA</name>
<dbReference type="EMBL" id="BMCU01000003">
    <property type="protein sequence ID" value="GGG13646.1"/>
    <property type="molecule type" value="Genomic_DNA"/>
</dbReference>
<feature type="transmembrane region" description="Helical" evidence="2">
    <location>
        <begin position="51"/>
        <end position="70"/>
    </location>
</feature>
<comment type="caution">
    <text evidence="3">The sequence shown here is derived from an EMBL/GenBank/DDBJ whole genome shotgun (WGS) entry which is preliminary data.</text>
</comment>
<reference evidence="3" key="1">
    <citation type="journal article" date="2014" name="Int. J. Syst. Evol. Microbiol.">
        <title>Complete genome sequence of Corynebacterium casei LMG S-19264T (=DSM 44701T), isolated from a smear-ripened cheese.</title>
        <authorList>
            <consortium name="US DOE Joint Genome Institute (JGI-PGF)"/>
            <person name="Walter F."/>
            <person name="Albersmeier A."/>
            <person name="Kalinowski J."/>
            <person name="Ruckert C."/>
        </authorList>
    </citation>
    <scope>NUCLEOTIDE SEQUENCE</scope>
    <source>
        <strain evidence="3">CCM 7905</strain>
    </source>
</reference>
<evidence type="ECO:0000256" key="2">
    <source>
        <dbReference type="SAM" id="Phobius"/>
    </source>
</evidence>
<evidence type="ECO:0000313" key="3">
    <source>
        <dbReference type="EMBL" id="GGG13646.1"/>
    </source>
</evidence>
<keyword evidence="2" id="KW-0812">Transmembrane</keyword>